<keyword evidence="1" id="KW-0812">Transmembrane</keyword>
<evidence type="ECO:0000313" key="3">
    <source>
        <dbReference type="Proteomes" id="UP001597079"/>
    </source>
</evidence>
<evidence type="ECO:0000313" key="2">
    <source>
        <dbReference type="EMBL" id="MFD1676967.1"/>
    </source>
</evidence>
<comment type="caution">
    <text evidence="2">The sequence shown here is derived from an EMBL/GenBank/DDBJ whole genome shotgun (WGS) entry which is preliminary data.</text>
</comment>
<sequence>MEKGRAVHQAFNLVGGQYEISRNTNQSLLIYTVSCFTETVARLSARPALQDATVVGQPCKGEDGLTVQPLCTLCLDYALGEIRDEFTRRRYERHLVDCLHCQHEVREYKEIIRCLETPSTVLEREPQRPLKWRKNMLMFPVKQKHSTSLKTTWLRRRLRNVSVSVTIAATLFLTLMHTVHMPHVWEIGDDAWDYVAHHMTSDELHIRHHIHRL</sequence>
<keyword evidence="1" id="KW-1133">Transmembrane helix</keyword>
<dbReference type="EMBL" id="JBHUCX010000083">
    <property type="protein sequence ID" value="MFD1676967.1"/>
    <property type="molecule type" value="Genomic_DNA"/>
</dbReference>
<evidence type="ECO:0000256" key="1">
    <source>
        <dbReference type="SAM" id="Phobius"/>
    </source>
</evidence>
<name>A0ABW4JKL5_9BACL</name>
<dbReference type="Gene3D" id="1.10.10.1320">
    <property type="entry name" value="Anti-sigma factor, zinc-finger domain"/>
    <property type="match status" value="1"/>
</dbReference>
<proteinExistence type="predicted"/>
<reference evidence="3" key="1">
    <citation type="journal article" date="2019" name="Int. J. Syst. Evol. Microbiol.">
        <title>The Global Catalogue of Microorganisms (GCM) 10K type strain sequencing project: providing services to taxonomists for standard genome sequencing and annotation.</title>
        <authorList>
            <consortium name="The Broad Institute Genomics Platform"/>
            <consortium name="The Broad Institute Genome Sequencing Center for Infectious Disease"/>
            <person name="Wu L."/>
            <person name="Ma J."/>
        </authorList>
    </citation>
    <scope>NUCLEOTIDE SEQUENCE [LARGE SCALE GENOMIC DNA]</scope>
    <source>
        <strain evidence="3">CGMCC 1.12286</strain>
    </source>
</reference>
<protein>
    <submittedName>
        <fullName evidence="2">Uncharacterized protein</fullName>
    </submittedName>
</protein>
<keyword evidence="1" id="KW-0472">Membrane</keyword>
<gene>
    <name evidence="2" type="ORF">ACFSB2_20025</name>
</gene>
<feature type="transmembrane region" description="Helical" evidence="1">
    <location>
        <begin position="158"/>
        <end position="176"/>
    </location>
</feature>
<keyword evidence="3" id="KW-1185">Reference proteome</keyword>
<accession>A0ABW4JKL5</accession>
<organism evidence="2 3">
    <name type="scientific">Alicyclobacillus fodiniaquatilis</name>
    <dbReference type="NCBI Taxonomy" id="1661150"/>
    <lineage>
        <taxon>Bacteria</taxon>
        <taxon>Bacillati</taxon>
        <taxon>Bacillota</taxon>
        <taxon>Bacilli</taxon>
        <taxon>Bacillales</taxon>
        <taxon>Alicyclobacillaceae</taxon>
        <taxon>Alicyclobacillus</taxon>
    </lineage>
</organism>
<dbReference type="RefSeq" id="WP_377944879.1">
    <property type="nucleotide sequence ID" value="NZ_JBHUCX010000083.1"/>
</dbReference>
<dbReference type="InterPro" id="IPR041916">
    <property type="entry name" value="Anti_sigma_zinc_sf"/>
</dbReference>
<dbReference type="Proteomes" id="UP001597079">
    <property type="component" value="Unassembled WGS sequence"/>
</dbReference>